<evidence type="ECO:0000313" key="2">
    <source>
        <dbReference type="Proteomes" id="UP001160301"/>
    </source>
</evidence>
<dbReference type="PANTHER" id="PTHR35580:SF1">
    <property type="entry name" value="PHYTASE-LIKE DOMAIN-CONTAINING PROTEIN"/>
    <property type="match status" value="1"/>
</dbReference>
<dbReference type="InterPro" id="IPR052918">
    <property type="entry name" value="Motility_Chemotaxis_Reg"/>
</dbReference>
<gene>
    <name evidence="1" type="ORF">QHF89_40560</name>
</gene>
<accession>A0ABT6P5I2</accession>
<evidence type="ECO:0008006" key="3">
    <source>
        <dbReference type="Google" id="ProtNLM"/>
    </source>
</evidence>
<dbReference type="EMBL" id="JARZHI010000067">
    <property type="protein sequence ID" value="MDI1435867.1"/>
    <property type="molecule type" value="Genomic_DNA"/>
</dbReference>
<sequence length="399" mass="42261">MLIVGHFQGELNLGGEPLASPTGAWFLAKLDAQGGHVWSKRFWGSVAEIVSVATDPWENIVLMGNVDGIVDFGGGPQHPSGRSQHDMFVAKFAADGSHRWSKLFEADHVYDWSRQLKLKVDAMGSMIVCGIRENEEAQTAEGVLLTLKEDGTDQLNTRLSSSDNFFAGIGCAADSMGNIFVGGGAALPLNEEGHGSTQSGTHVLFLAKYDTNGKLLWSQQLSRDGDSGALDDVAVDSQGNVVVVGSFVDIINWGGCPLVADSEVGEAFMAKFDATGNLVRARQLRSIYGPSLVAAGAGATLVGGYVSEDTSPEATDRNLHLDGCPLSNGSASAFLFKLDDAGDIRRIYFMDRAWTGGAAAIDRDHNIFLAGSFQDTLDLGCGPMTSTGEENIVIAKLAP</sequence>
<reference evidence="1 2" key="1">
    <citation type="submission" date="2023-04" db="EMBL/GenBank/DDBJ databases">
        <title>The genome sequence of Polyangium sorediatum DSM14670.</title>
        <authorList>
            <person name="Zhang X."/>
        </authorList>
    </citation>
    <scope>NUCLEOTIDE SEQUENCE [LARGE SCALE GENOMIC DNA]</scope>
    <source>
        <strain evidence="1 2">DSM 14670</strain>
    </source>
</reference>
<organism evidence="1 2">
    <name type="scientific">Polyangium sorediatum</name>
    <dbReference type="NCBI Taxonomy" id="889274"/>
    <lineage>
        <taxon>Bacteria</taxon>
        <taxon>Pseudomonadati</taxon>
        <taxon>Myxococcota</taxon>
        <taxon>Polyangia</taxon>
        <taxon>Polyangiales</taxon>
        <taxon>Polyangiaceae</taxon>
        <taxon>Polyangium</taxon>
    </lineage>
</organism>
<dbReference type="Proteomes" id="UP001160301">
    <property type="component" value="Unassembled WGS sequence"/>
</dbReference>
<evidence type="ECO:0000313" key="1">
    <source>
        <dbReference type="EMBL" id="MDI1435867.1"/>
    </source>
</evidence>
<protein>
    <recommendedName>
        <fullName evidence="3">Beta-propeller repeat protein</fullName>
    </recommendedName>
</protein>
<comment type="caution">
    <text evidence="1">The sequence shown here is derived from an EMBL/GenBank/DDBJ whole genome shotgun (WGS) entry which is preliminary data.</text>
</comment>
<keyword evidence="2" id="KW-1185">Reference proteome</keyword>
<dbReference type="PANTHER" id="PTHR35580">
    <property type="entry name" value="CELL SURFACE GLYCOPROTEIN (S-LAYER PROTEIN)-LIKE PROTEIN"/>
    <property type="match status" value="1"/>
</dbReference>
<proteinExistence type="predicted"/>
<name>A0ABT6P5I2_9BACT</name>